<dbReference type="AlphaFoldDB" id="A0A9P6NMI0"/>
<gene>
    <name evidence="2" type="ORF">CROQUDRAFT_276606</name>
</gene>
<evidence type="ECO:0000256" key="1">
    <source>
        <dbReference type="SAM" id="MobiDB-lite"/>
    </source>
</evidence>
<proteinExistence type="predicted"/>
<dbReference type="Proteomes" id="UP000886653">
    <property type="component" value="Unassembled WGS sequence"/>
</dbReference>
<comment type="caution">
    <text evidence="2">The sequence shown here is derived from an EMBL/GenBank/DDBJ whole genome shotgun (WGS) entry which is preliminary data.</text>
</comment>
<sequence length="197" mass="20979">MDGRTHLSTRARGRIKRSQSLGNKKLQIDPTTRKTLIDVLAQSNPDTEEPNLKEVVVLALLIEPIGNVTDSNSSTNLQPPSVAVPSFHLLEPGISLTQALSGSVIVEWPVIEVWPSAAWAKQVASGRVQIVPKSTIATRPTDPGWANKRKKIGIYSVKQNSSELEQSGVGGGTGTSQGPHPDALAGPLVDYSSACED</sequence>
<organism evidence="2 3">
    <name type="scientific">Cronartium quercuum f. sp. fusiforme G11</name>
    <dbReference type="NCBI Taxonomy" id="708437"/>
    <lineage>
        <taxon>Eukaryota</taxon>
        <taxon>Fungi</taxon>
        <taxon>Dikarya</taxon>
        <taxon>Basidiomycota</taxon>
        <taxon>Pucciniomycotina</taxon>
        <taxon>Pucciniomycetes</taxon>
        <taxon>Pucciniales</taxon>
        <taxon>Coleosporiaceae</taxon>
        <taxon>Cronartium</taxon>
    </lineage>
</organism>
<feature type="region of interest" description="Disordered" evidence="1">
    <location>
        <begin position="1"/>
        <end position="24"/>
    </location>
</feature>
<keyword evidence="3" id="KW-1185">Reference proteome</keyword>
<accession>A0A9P6NMI0</accession>
<reference evidence="2" key="1">
    <citation type="submission" date="2013-11" db="EMBL/GenBank/DDBJ databases">
        <title>Genome sequence of the fusiform rust pathogen reveals effectors for host alternation and coevolution with pine.</title>
        <authorList>
            <consortium name="DOE Joint Genome Institute"/>
            <person name="Smith K."/>
            <person name="Pendleton A."/>
            <person name="Kubisiak T."/>
            <person name="Anderson C."/>
            <person name="Salamov A."/>
            <person name="Aerts A."/>
            <person name="Riley R."/>
            <person name="Clum A."/>
            <person name="Lindquist E."/>
            <person name="Ence D."/>
            <person name="Campbell M."/>
            <person name="Kronenberg Z."/>
            <person name="Feau N."/>
            <person name="Dhillon B."/>
            <person name="Hamelin R."/>
            <person name="Burleigh J."/>
            <person name="Smith J."/>
            <person name="Yandell M."/>
            <person name="Nelson C."/>
            <person name="Grigoriev I."/>
            <person name="Davis J."/>
        </authorList>
    </citation>
    <scope>NUCLEOTIDE SEQUENCE</scope>
    <source>
        <strain evidence="2">G11</strain>
    </source>
</reference>
<feature type="compositionally biased region" description="Basic residues" evidence="1">
    <location>
        <begin position="7"/>
        <end position="17"/>
    </location>
</feature>
<evidence type="ECO:0000313" key="3">
    <source>
        <dbReference type="Proteomes" id="UP000886653"/>
    </source>
</evidence>
<evidence type="ECO:0000313" key="2">
    <source>
        <dbReference type="EMBL" id="KAG0149861.1"/>
    </source>
</evidence>
<protein>
    <submittedName>
        <fullName evidence="2">Uncharacterized protein</fullName>
    </submittedName>
</protein>
<name>A0A9P6NMI0_9BASI</name>
<dbReference type="EMBL" id="MU167224">
    <property type="protein sequence ID" value="KAG0149861.1"/>
    <property type="molecule type" value="Genomic_DNA"/>
</dbReference>
<feature type="region of interest" description="Disordered" evidence="1">
    <location>
        <begin position="163"/>
        <end position="197"/>
    </location>
</feature>